<comment type="caution">
    <text evidence="1">The sequence shown here is derived from an EMBL/GenBank/DDBJ whole genome shotgun (WGS) entry which is preliminary data.</text>
</comment>
<dbReference type="Proteomes" id="UP001189429">
    <property type="component" value="Unassembled WGS sequence"/>
</dbReference>
<sequence>MSSACLSLYFSDTAWEATLQVLGPPVTFSASSTWVSSRLCSVGRTKGFSRRRRGCDLMADESCAAADYGNSGVCLGAPHHTSDLCALDSWRGGLFPEERPAPVWKVQGHERGGVQVACGVRGRNDGNACVRGGSCRRVLRAVLQAGGDKRGHHQGERLKQLCTPMFAVNGDHDWMEPAAKGEIPHCVFHTLSDSGHQLEGQRIHIHGIPPMPSSSSFSWRVMKELTPRSP</sequence>
<name>A0ABN9S1V5_9DINO</name>
<dbReference type="EMBL" id="CAUYUJ010009047">
    <property type="protein sequence ID" value="CAK0825718.1"/>
    <property type="molecule type" value="Genomic_DNA"/>
</dbReference>
<gene>
    <name evidence="1" type="ORF">PCOR1329_LOCUS25777</name>
</gene>
<keyword evidence="2" id="KW-1185">Reference proteome</keyword>
<evidence type="ECO:0000313" key="1">
    <source>
        <dbReference type="EMBL" id="CAK0825718.1"/>
    </source>
</evidence>
<accession>A0ABN9S1V5</accession>
<protein>
    <submittedName>
        <fullName evidence="1">Uncharacterized protein</fullName>
    </submittedName>
</protein>
<proteinExistence type="predicted"/>
<organism evidence="1 2">
    <name type="scientific">Prorocentrum cordatum</name>
    <dbReference type="NCBI Taxonomy" id="2364126"/>
    <lineage>
        <taxon>Eukaryota</taxon>
        <taxon>Sar</taxon>
        <taxon>Alveolata</taxon>
        <taxon>Dinophyceae</taxon>
        <taxon>Prorocentrales</taxon>
        <taxon>Prorocentraceae</taxon>
        <taxon>Prorocentrum</taxon>
    </lineage>
</organism>
<evidence type="ECO:0000313" key="2">
    <source>
        <dbReference type="Proteomes" id="UP001189429"/>
    </source>
</evidence>
<reference evidence="1" key="1">
    <citation type="submission" date="2023-10" db="EMBL/GenBank/DDBJ databases">
        <authorList>
            <person name="Chen Y."/>
            <person name="Shah S."/>
            <person name="Dougan E. K."/>
            <person name="Thang M."/>
            <person name="Chan C."/>
        </authorList>
    </citation>
    <scope>NUCLEOTIDE SEQUENCE [LARGE SCALE GENOMIC DNA]</scope>
</reference>